<dbReference type="InterPro" id="IPR019012">
    <property type="entry name" value="RNA_cap_Gua-N2-MeTrfase"/>
</dbReference>
<comment type="similarity">
    <text evidence="2">Belongs to the methyltransferase superfamily. Trimethylguanosine synthase family.</text>
</comment>
<keyword evidence="8" id="KW-0489">Methyltransferase</keyword>
<protein>
    <recommendedName>
        <fullName evidence="1">Trimethylguanosine synthase</fullName>
    </recommendedName>
    <alternativeName>
        <fullName evidence="7">Cap-specific guanine-N(2) methyltransferase</fullName>
    </alternativeName>
</protein>
<keyword evidence="9" id="KW-1185">Reference proteome</keyword>
<comment type="catalytic activity">
    <reaction evidence="4">
        <text>a 5'-end (N(7)-methyl 5'-triphosphoguanosine)-ribonucleoside in snoRNA + S-adenosyl-L-methionine = a 5'-end (N(2),N(7)-dimethyl 5'-triphosphoguanosine)-ribonucleoside in snoRNA + S-adenosyl-L-homocysteine + H(+)</text>
        <dbReference type="Rhea" id="RHEA:78475"/>
        <dbReference type="Rhea" id="RHEA-COMP:19086"/>
        <dbReference type="Rhea" id="RHEA-COMP:19088"/>
        <dbReference type="ChEBI" id="CHEBI:15378"/>
        <dbReference type="ChEBI" id="CHEBI:57856"/>
        <dbReference type="ChEBI" id="CHEBI:59789"/>
        <dbReference type="ChEBI" id="CHEBI:156461"/>
        <dbReference type="ChEBI" id="CHEBI:172880"/>
    </reaction>
    <physiologicalReaction direction="left-to-right" evidence="4">
        <dbReference type="Rhea" id="RHEA:78476"/>
    </physiologicalReaction>
</comment>
<comment type="catalytic activity">
    <reaction evidence="3">
        <text>a 5'-end (N(2),N(7)-dimethyl 5'-triphosphoguanosine)-ribonucleoside in snoRNA + S-adenosyl-L-methionine = a 5'-end (N(2),N(2),N(7)-trimethyl 5'-triphosphoguanosine)-ribonucleoside in snoRNA + S-adenosyl-L-homocysteine + H(+)</text>
        <dbReference type="Rhea" id="RHEA:78507"/>
        <dbReference type="Rhea" id="RHEA-COMP:19088"/>
        <dbReference type="Rhea" id="RHEA-COMP:19090"/>
        <dbReference type="ChEBI" id="CHEBI:15378"/>
        <dbReference type="ChEBI" id="CHEBI:57856"/>
        <dbReference type="ChEBI" id="CHEBI:59789"/>
        <dbReference type="ChEBI" id="CHEBI:167623"/>
        <dbReference type="ChEBI" id="CHEBI:172880"/>
    </reaction>
    <physiologicalReaction direction="left-to-right" evidence="3">
        <dbReference type="Rhea" id="RHEA:78508"/>
    </physiologicalReaction>
</comment>
<dbReference type="GO" id="GO:0071164">
    <property type="term" value="F:RNA cap trimethylguanosine synthase activity"/>
    <property type="evidence" value="ECO:0007669"/>
    <property type="project" value="TreeGrafter"/>
</dbReference>
<evidence type="ECO:0000256" key="6">
    <source>
        <dbReference type="ARBA" id="ARBA00049075"/>
    </source>
</evidence>
<proteinExistence type="inferred from homology"/>
<accession>A0A6G1HVE8</accession>
<evidence type="ECO:0000256" key="4">
    <source>
        <dbReference type="ARBA" id="ARBA00048740"/>
    </source>
</evidence>
<dbReference type="PANTHER" id="PTHR14741:SF32">
    <property type="entry name" value="TRIMETHYLGUANOSINE SYNTHASE"/>
    <property type="match status" value="1"/>
</dbReference>
<evidence type="ECO:0000256" key="3">
    <source>
        <dbReference type="ARBA" id="ARBA00047418"/>
    </source>
</evidence>
<evidence type="ECO:0000256" key="1">
    <source>
        <dbReference type="ARBA" id="ARBA00018517"/>
    </source>
</evidence>
<dbReference type="Proteomes" id="UP000799640">
    <property type="component" value="Unassembled WGS sequence"/>
</dbReference>
<dbReference type="Pfam" id="PF09445">
    <property type="entry name" value="Methyltransf_15"/>
    <property type="match status" value="1"/>
</dbReference>
<evidence type="ECO:0000256" key="2">
    <source>
        <dbReference type="ARBA" id="ARBA00025783"/>
    </source>
</evidence>
<keyword evidence="8" id="KW-0808">Transferase</keyword>
<evidence type="ECO:0000256" key="5">
    <source>
        <dbReference type="ARBA" id="ARBA00048763"/>
    </source>
</evidence>
<comment type="catalytic activity">
    <reaction evidence="6">
        <text>a 5'-end (N(7)-methyl 5'-triphosphoguanosine)-ribonucleoside in snRNA + S-adenosyl-L-methionine = a 5'-end (N(2),N(7)-dimethyl 5'-triphosphoguanosine)-ribonucleoside in snRNA + S-adenosyl-L-homocysteine + H(+)</text>
        <dbReference type="Rhea" id="RHEA:78471"/>
        <dbReference type="Rhea" id="RHEA-COMP:19085"/>
        <dbReference type="Rhea" id="RHEA-COMP:19087"/>
        <dbReference type="ChEBI" id="CHEBI:15378"/>
        <dbReference type="ChEBI" id="CHEBI:57856"/>
        <dbReference type="ChEBI" id="CHEBI:59789"/>
        <dbReference type="ChEBI" id="CHEBI:156461"/>
        <dbReference type="ChEBI" id="CHEBI:172880"/>
    </reaction>
    <physiologicalReaction direction="left-to-right" evidence="6">
        <dbReference type="Rhea" id="RHEA:78472"/>
    </physiologicalReaction>
</comment>
<dbReference type="PANTHER" id="PTHR14741">
    <property type="entry name" value="S-ADENOSYLMETHIONINE-DEPENDENT METHYLTRANSFERASE RELATED"/>
    <property type="match status" value="1"/>
</dbReference>
<reference evidence="8" key="1">
    <citation type="journal article" date="2020" name="Stud. Mycol.">
        <title>101 Dothideomycetes genomes: a test case for predicting lifestyles and emergence of pathogens.</title>
        <authorList>
            <person name="Haridas S."/>
            <person name="Albert R."/>
            <person name="Binder M."/>
            <person name="Bloem J."/>
            <person name="Labutti K."/>
            <person name="Salamov A."/>
            <person name="Andreopoulos B."/>
            <person name="Baker S."/>
            <person name="Barry K."/>
            <person name="Bills G."/>
            <person name="Bluhm B."/>
            <person name="Cannon C."/>
            <person name="Castanera R."/>
            <person name="Culley D."/>
            <person name="Daum C."/>
            <person name="Ezra D."/>
            <person name="Gonzalez J."/>
            <person name="Henrissat B."/>
            <person name="Kuo A."/>
            <person name="Liang C."/>
            <person name="Lipzen A."/>
            <person name="Lutzoni F."/>
            <person name="Magnuson J."/>
            <person name="Mondo S."/>
            <person name="Nolan M."/>
            <person name="Ohm R."/>
            <person name="Pangilinan J."/>
            <person name="Park H.-J."/>
            <person name="Ramirez L."/>
            <person name="Alfaro M."/>
            <person name="Sun H."/>
            <person name="Tritt A."/>
            <person name="Yoshinaga Y."/>
            <person name="Zwiers L.-H."/>
            <person name="Turgeon B."/>
            <person name="Goodwin S."/>
            <person name="Spatafora J."/>
            <person name="Crous P."/>
            <person name="Grigoriev I."/>
        </authorList>
    </citation>
    <scope>NUCLEOTIDE SEQUENCE</scope>
    <source>
        <strain evidence="8">CBS 262.69</strain>
    </source>
</reference>
<comment type="catalytic activity">
    <reaction evidence="5">
        <text>a 5'-end (N(2),N(7)-dimethyl 5'-triphosphoguanosine)-ribonucleoside in snRNA + S-adenosyl-L-methionine = a 5'-end (N(2),N(2),N(7)-trimethyl 5'-triphosphoguanosine)-ribonucleoside in snRNA + S-adenosyl-L-homocysteine + H(+)</text>
        <dbReference type="Rhea" id="RHEA:78479"/>
        <dbReference type="Rhea" id="RHEA-COMP:19087"/>
        <dbReference type="Rhea" id="RHEA-COMP:19089"/>
        <dbReference type="ChEBI" id="CHEBI:15378"/>
        <dbReference type="ChEBI" id="CHEBI:57856"/>
        <dbReference type="ChEBI" id="CHEBI:59789"/>
        <dbReference type="ChEBI" id="CHEBI:167623"/>
        <dbReference type="ChEBI" id="CHEBI:172880"/>
    </reaction>
    <physiologicalReaction direction="left-to-right" evidence="5">
        <dbReference type="Rhea" id="RHEA:78480"/>
    </physiologicalReaction>
</comment>
<dbReference type="GO" id="GO:0005634">
    <property type="term" value="C:nucleus"/>
    <property type="evidence" value="ECO:0007669"/>
    <property type="project" value="TreeGrafter"/>
</dbReference>
<evidence type="ECO:0000313" key="9">
    <source>
        <dbReference type="Proteomes" id="UP000799640"/>
    </source>
</evidence>
<dbReference type="OrthoDB" id="194443at2759"/>
<dbReference type="FunFam" id="3.40.50.150:FF:000270">
    <property type="entry name" value="RNA methylase family protein"/>
    <property type="match status" value="1"/>
</dbReference>
<gene>
    <name evidence="8" type="ORF">EJ06DRAFT_38324</name>
</gene>
<dbReference type="AlphaFoldDB" id="A0A6G1HVE8"/>
<dbReference type="EMBL" id="ML996696">
    <property type="protein sequence ID" value="KAF2399891.1"/>
    <property type="molecule type" value="Genomic_DNA"/>
</dbReference>
<name>A0A6G1HVE8_9PEZI</name>
<sequence length="237" mass="26555">MENGIHHYDDSSQVPENIKKYWHQRYLIFSEYDAGIQMTDDAWFGITPEPVARRIADHVAKAAPAEKKILIDTFAGAGGNAIAFALSGRWDQIFAIEKDPQVLQCAKHNASIYGVESKIWWIEGDCFGIMKTRLKSTAKNAVIFASPPWGGPGYTEDAIFNLNTMQPYGLPDLYDAFVKPAKDVVLYLPRTSDLRQLAKYVPDGKTLQIMHYCMKGASKALCVFYGDFANVKTAIDY</sequence>
<dbReference type="InterPro" id="IPR029063">
    <property type="entry name" value="SAM-dependent_MTases_sf"/>
</dbReference>
<organism evidence="8 9">
    <name type="scientific">Trichodelitschia bisporula</name>
    <dbReference type="NCBI Taxonomy" id="703511"/>
    <lineage>
        <taxon>Eukaryota</taxon>
        <taxon>Fungi</taxon>
        <taxon>Dikarya</taxon>
        <taxon>Ascomycota</taxon>
        <taxon>Pezizomycotina</taxon>
        <taxon>Dothideomycetes</taxon>
        <taxon>Dothideomycetes incertae sedis</taxon>
        <taxon>Phaeotrichales</taxon>
        <taxon>Phaeotrichaceae</taxon>
        <taxon>Trichodelitschia</taxon>
    </lineage>
</organism>
<dbReference type="Gene3D" id="3.40.50.150">
    <property type="entry name" value="Vaccinia Virus protein VP39"/>
    <property type="match status" value="1"/>
</dbReference>
<evidence type="ECO:0000313" key="8">
    <source>
        <dbReference type="EMBL" id="KAF2399891.1"/>
    </source>
</evidence>
<dbReference type="SUPFAM" id="SSF53335">
    <property type="entry name" value="S-adenosyl-L-methionine-dependent methyltransferases"/>
    <property type="match status" value="1"/>
</dbReference>
<evidence type="ECO:0000256" key="7">
    <source>
        <dbReference type="ARBA" id="ARBA00049790"/>
    </source>
</evidence>